<gene>
    <name evidence="3" type="primary">CUL2_3</name>
    <name evidence="3" type="ORF">OS493_010812</name>
</gene>
<dbReference type="InterPro" id="IPR001373">
    <property type="entry name" value="Cullin_N"/>
</dbReference>
<accession>A0A9W9ZEC0</accession>
<evidence type="ECO:0000259" key="2">
    <source>
        <dbReference type="Pfam" id="PF00888"/>
    </source>
</evidence>
<dbReference type="SUPFAM" id="SSF74788">
    <property type="entry name" value="Cullin repeat-like"/>
    <property type="match status" value="1"/>
</dbReference>
<evidence type="ECO:0000313" key="3">
    <source>
        <dbReference type="EMBL" id="KAJ7380102.1"/>
    </source>
</evidence>
<dbReference type="InterPro" id="IPR045093">
    <property type="entry name" value="Cullin"/>
</dbReference>
<dbReference type="EMBL" id="MU826354">
    <property type="protein sequence ID" value="KAJ7380102.1"/>
    <property type="molecule type" value="Genomic_DNA"/>
</dbReference>
<protein>
    <submittedName>
        <fullName evidence="3">Cullin-2</fullName>
    </submittedName>
</protein>
<dbReference type="Proteomes" id="UP001163046">
    <property type="component" value="Unassembled WGS sequence"/>
</dbReference>
<feature type="domain" description="Cullin N-terminal" evidence="2">
    <location>
        <begin position="7"/>
        <end position="126"/>
    </location>
</feature>
<dbReference type="GO" id="GO:0031625">
    <property type="term" value="F:ubiquitin protein ligase binding"/>
    <property type="evidence" value="ECO:0007669"/>
    <property type="project" value="InterPro"/>
</dbReference>
<dbReference type="AlphaFoldDB" id="A0A9W9ZEC0"/>
<reference evidence="3" key="1">
    <citation type="submission" date="2023-01" db="EMBL/GenBank/DDBJ databases">
        <title>Genome assembly of the deep-sea coral Lophelia pertusa.</title>
        <authorList>
            <person name="Herrera S."/>
            <person name="Cordes E."/>
        </authorList>
    </citation>
    <scope>NUCLEOTIDE SEQUENCE</scope>
    <source>
        <strain evidence="3">USNM1676648</strain>
        <tissue evidence="3">Polyp</tissue>
    </source>
</reference>
<evidence type="ECO:0000313" key="4">
    <source>
        <dbReference type="Proteomes" id="UP001163046"/>
    </source>
</evidence>
<evidence type="ECO:0000256" key="1">
    <source>
        <dbReference type="ARBA" id="ARBA00006019"/>
    </source>
</evidence>
<dbReference type="Pfam" id="PF00888">
    <property type="entry name" value="Cullin"/>
    <property type="match status" value="1"/>
</dbReference>
<comment type="similarity">
    <text evidence="1">Belongs to the cullin family.</text>
</comment>
<keyword evidence="4" id="KW-1185">Reference proteome</keyword>
<comment type="caution">
    <text evidence="3">The sequence shown here is derived from an EMBL/GenBank/DDBJ whole genome shotgun (WGS) entry which is preliminary data.</text>
</comment>
<dbReference type="InterPro" id="IPR016159">
    <property type="entry name" value="Cullin_repeat-like_dom_sf"/>
</dbReference>
<dbReference type="Gene3D" id="1.20.1310.10">
    <property type="entry name" value="Cullin Repeats"/>
    <property type="match status" value="1"/>
</dbReference>
<organism evidence="3 4">
    <name type="scientific">Desmophyllum pertusum</name>
    <dbReference type="NCBI Taxonomy" id="174260"/>
    <lineage>
        <taxon>Eukaryota</taxon>
        <taxon>Metazoa</taxon>
        <taxon>Cnidaria</taxon>
        <taxon>Anthozoa</taxon>
        <taxon>Hexacorallia</taxon>
        <taxon>Scleractinia</taxon>
        <taxon>Caryophylliina</taxon>
        <taxon>Caryophylliidae</taxon>
        <taxon>Desmophyllum</taxon>
    </lineage>
</organism>
<dbReference type="GO" id="GO:0006511">
    <property type="term" value="P:ubiquitin-dependent protein catabolic process"/>
    <property type="evidence" value="ECO:0007669"/>
    <property type="project" value="InterPro"/>
</dbReference>
<name>A0A9W9ZEC0_9CNID</name>
<proteinExistence type="inferred from homology"/>
<dbReference type="PANTHER" id="PTHR11932">
    <property type="entry name" value="CULLIN"/>
    <property type="match status" value="1"/>
</dbReference>
<sequence length="129" mass="15505">MERTPTRTLFMRLLSPLLKCSSTNQKGALHLYEEVLEKPLLNETKAYYRREAAELHADNTCHAFIAKVDIRIQDEDLRTRKFFHPVSYSRVVRECEARMVEDYIPYLQENVDRWSRRKIDQIFQSYTNF</sequence>
<dbReference type="OrthoDB" id="27073at2759"/>